<dbReference type="KEGG" id="eiv:EIN_521410"/>
<dbReference type="VEuPathDB" id="AmoebaDB:EIN_521410"/>
<organism evidence="1 2">
    <name type="scientific">Entamoeba invadens IP1</name>
    <dbReference type="NCBI Taxonomy" id="370355"/>
    <lineage>
        <taxon>Eukaryota</taxon>
        <taxon>Amoebozoa</taxon>
        <taxon>Evosea</taxon>
        <taxon>Archamoebae</taxon>
        <taxon>Mastigamoebida</taxon>
        <taxon>Entamoebidae</taxon>
        <taxon>Entamoeba</taxon>
    </lineage>
</organism>
<accession>A0A0A1U9W7</accession>
<dbReference type="AlphaFoldDB" id="A0A0A1U9W7"/>
<dbReference type="Proteomes" id="UP000014680">
    <property type="component" value="Unassembled WGS sequence"/>
</dbReference>
<name>A0A0A1U9W7_ENTIV</name>
<gene>
    <name evidence="1" type="ORF">EIN_521410</name>
</gene>
<sequence>MHMEKSTTLGSFTAILSRNINMVHCQQLENFGFFKASEIPHRFDIINNKAVSCKFDDKTKQLVMELLMYFKLNWLEKWPIKLWCQFNQKLRTDNLSESYHSALVKRLCCKKPTLNKLLITLMKHKDSELLKINQMDKGKNHFINRPTLYTI</sequence>
<dbReference type="GeneID" id="14890718"/>
<proteinExistence type="predicted"/>
<protein>
    <submittedName>
        <fullName evidence="1">Uncharacterized protein</fullName>
    </submittedName>
</protein>
<evidence type="ECO:0000313" key="1">
    <source>
        <dbReference type="EMBL" id="ELP91734.1"/>
    </source>
</evidence>
<dbReference type="RefSeq" id="XP_004258505.1">
    <property type="nucleotide sequence ID" value="XM_004258457.1"/>
</dbReference>
<evidence type="ECO:0000313" key="2">
    <source>
        <dbReference type="Proteomes" id="UP000014680"/>
    </source>
</evidence>
<reference evidence="1 2" key="1">
    <citation type="submission" date="2012-10" db="EMBL/GenBank/DDBJ databases">
        <authorList>
            <person name="Zafar N."/>
            <person name="Inman J."/>
            <person name="Hall N."/>
            <person name="Lorenzi H."/>
            <person name="Caler E."/>
        </authorList>
    </citation>
    <scope>NUCLEOTIDE SEQUENCE [LARGE SCALE GENOMIC DNA]</scope>
    <source>
        <strain evidence="1 2">IP1</strain>
    </source>
</reference>
<dbReference type="EMBL" id="KB206450">
    <property type="protein sequence ID" value="ELP91734.1"/>
    <property type="molecule type" value="Genomic_DNA"/>
</dbReference>
<keyword evidence="2" id="KW-1185">Reference proteome</keyword>